<feature type="transmembrane region" description="Helical" evidence="7">
    <location>
        <begin position="250"/>
        <end position="272"/>
    </location>
</feature>
<dbReference type="InterPro" id="IPR036640">
    <property type="entry name" value="ABC1_TM_sf"/>
</dbReference>
<feature type="transmembrane region" description="Helical" evidence="7">
    <location>
        <begin position="59"/>
        <end position="78"/>
    </location>
</feature>
<dbReference type="PANTHER" id="PTHR24221:SF653">
    <property type="entry name" value="TRANSPORT ATP-BINDING PROTEIN CYDC"/>
    <property type="match status" value="1"/>
</dbReference>
<dbReference type="Pfam" id="PF00005">
    <property type="entry name" value="ABC_tran"/>
    <property type="match status" value="1"/>
</dbReference>
<protein>
    <submittedName>
        <fullName evidence="10">ABC-type transport system involved in cytochrome bd biosynthesis fused ATPase/permease subunit</fullName>
    </submittedName>
</protein>
<evidence type="ECO:0000259" key="9">
    <source>
        <dbReference type="PROSITE" id="PS50929"/>
    </source>
</evidence>
<evidence type="ECO:0000313" key="11">
    <source>
        <dbReference type="Proteomes" id="UP001266099"/>
    </source>
</evidence>
<dbReference type="PROSITE" id="PS00211">
    <property type="entry name" value="ABC_TRANSPORTER_1"/>
    <property type="match status" value="1"/>
</dbReference>
<evidence type="ECO:0000256" key="3">
    <source>
        <dbReference type="ARBA" id="ARBA00022741"/>
    </source>
</evidence>
<feature type="transmembrane region" description="Helical" evidence="7">
    <location>
        <begin position="169"/>
        <end position="187"/>
    </location>
</feature>
<dbReference type="InterPro" id="IPR011527">
    <property type="entry name" value="ABC1_TM_dom"/>
</dbReference>
<reference evidence="10 11" key="1">
    <citation type="submission" date="2023-07" db="EMBL/GenBank/DDBJ databases">
        <title>Sequencing the genomes of 1000 actinobacteria strains.</title>
        <authorList>
            <person name="Klenk H.-P."/>
        </authorList>
    </citation>
    <scope>NUCLEOTIDE SEQUENCE [LARGE SCALE GENOMIC DNA]</scope>
    <source>
        <strain evidence="10 11">DSM 15539</strain>
    </source>
</reference>
<dbReference type="InterPro" id="IPR017871">
    <property type="entry name" value="ABC_transporter-like_CS"/>
</dbReference>
<keyword evidence="3" id="KW-0547">Nucleotide-binding</keyword>
<evidence type="ECO:0000256" key="4">
    <source>
        <dbReference type="ARBA" id="ARBA00022840"/>
    </source>
</evidence>
<dbReference type="InterPro" id="IPR039421">
    <property type="entry name" value="Type_1_exporter"/>
</dbReference>
<comment type="caution">
    <text evidence="10">The sequence shown here is derived from an EMBL/GenBank/DDBJ whole genome shotgun (WGS) entry which is preliminary data.</text>
</comment>
<dbReference type="InterPro" id="IPR027417">
    <property type="entry name" value="P-loop_NTPase"/>
</dbReference>
<feature type="transmembrane region" description="Helical" evidence="7">
    <location>
        <begin position="136"/>
        <end position="163"/>
    </location>
</feature>
<name>A0ABU1T1E8_9ACTO</name>
<evidence type="ECO:0000313" key="10">
    <source>
        <dbReference type="EMBL" id="MDR6939148.1"/>
    </source>
</evidence>
<proteinExistence type="predicted"/>
<dbReference type="SUPFAM" id="SSF90123">
    <property type="entry name" value="ABC transporter transmembrane region"/>
    <property type="match status" value="1"/>
</dbReference>
<organism evidence="10 11">
    <name type="scientific">Arcanobacterium hippocoleae</name>
    <dbReference type="NCBI Taxonomy" id="149017"/>
    <lineage>
        <taxon>Bacteria</taxon>
        <taxon>Bacillati</taxon>
        <taxon>Actinomycetota</taxon>
        <taxon>Actinomycetes</taxon>
        <taxon>Actinomycetales</taxon>
        <taxon>Actinomycetaceae</taxon>
        <taxon>Arcanobacterium</taxon>
    </lineage>
</organism>
<dbReference type="EMBL" id="JAVDUJ010000001">
    <property type="protein sequence ID" value="MDR6939148.1"/>
    <property type="molecule type" value="Genomic_DNA"/>
</dbReference>
<dbReference type="SMART" id="SM00382">
    <property type="entry name" value="AAA"/>
    <property type="match status" value="1"/>
</dbReference>
<keyword evidence="2 7" id="KW-0812">Transmembrane</keyword>
<dbReference type="RefSeq" id="WP_309955599.1">
    <property type="nucleotide sequence ID" value="NZ_JAVDUJ010000001.1"/>
</dbReference>
<dbReference type="Pfam" id="PF00664">
    <property type="entry name" value="ABC_membrane"/>
    <property type="match status" value="1"/>
</dbReference>
<keyword evidence="6 7" id="KW-0472">Membrane</keyword>
<gene>
    <name evidence="10" type="ORF">J2S36_000691</name>
</gene>
<dbReference type="Gene3D" id="3.40.50.300">
    <property type="entry name" value="P-loop containing nucleotide triphosphate hydrolases"/>
    <property type="match status" value="1"/>
</dbReference>
<feature type="transmembrane region" description="Helical" evidence="7">
    <location>
        <begin position="278"/>
        <end position="298"/>
    </location>
</feature>
<dbReference type="PANTHER" id="PTHR24221">
    <property type="entry name" value="ATP-BINDING CASSETTE SUB-FAMILY B"/>
    <property type="match status" value="1"/>
</dbReference>
<dbReference type="Gene3D" id="1.20.1560.10">
    <property type="entry name" value="ABC transporter type 1, transmembrane domain"/>
    <property type="match status" value="1"/>
</dbReference>
<feature type="transmembrane region" description="Helical" evidence="7">
    <location>
        <begin position="32"/>
        <end position="53"/>
    </location>
</feature>
<feature type="domain" description="ABC transmembrane type-1" evidence="9">
    <location>
        <begin position="38"/>
        <end position="274"/>
    </location>
</feature>
<dbReference type="InterPro" id="IPR003439">
    <property type="entry name" value="ABC_transporter-like_ATP-bd"/>
</dbReference>
<dbReference type="SUPFAM" id="SSF52540">
    <property type="entry name" value="P-loop containing nucleoside triphosphate hydrolases"/>
    <property type="match status" value="1"/>
</dbReference>
<evidence type="ECO:0000256" key="6">
    <source>
        <dbReference type="ARBA" id="ARBA00023136"/>
    </source>
</evidence>
<dbReference type="InterPro" id="IPR003593">
    <property type="entry name" value="AAA+_ATPase"/>
</dbReference>
<keyword evidence="4" id="KW-0067">ATP-binding</keyword>
<feature type="domain" description="ABC transporter" evidence="8">
    <location>
        <begin position="341"/>
        <end position="577"/>
    </location>
</feature>
<evidence type="ECO:0000256" key="7">
    <source>
        <dbReference type="SAM" id="Phobius"/>
    </source>
</evidence>
<sequence length="597" mass="65276">MIKRISRISKWLISVTKSVLKPLLLSTLFRHLYFFAHLLTLFLGGWMLGSLFADANGKWIFPLPLWGGILVLITLTLFKAFCNYLEHFLGHLVAFKALEILRVEFYRSMLPIATQNMHQSGDLLLRATKDIDRIEVFYAHTFAPAVTAITVPVITLCVTGPFVGWAPSMIAACGLLLSIFLVPALGIKRSFASAQAASTVRAEIAQHVTDSIQGMAEVTGYGHTQERLTQLRDLDLRLGKKQNPRGNWTAIRNCSAVLISLMTTLGVAATGVQLQVPLVHLGIFTVLVWSLFGVTAGVRDFAADLDNSLAAAERVYDIAQTSAQVEFSKNPVALPAGALAIKFNNVSYYYPNHGAGTRPALDQVSFDIPAGSHTCLIGASGCGKSTILKLVARHFDPSHGAIQFSKVPLTDISQKELRRVLLVEQTATLFNMSVAENLRLAVPEADDEDLLNVLELVELRDELAPRGGLDLQVGASANLLSGGQRQRLALARAILLHPDVLLLDEYTSHLDPTQADRVRDRLRRTLPGLTILESTHSPASLTQTDQVIVLDNGQIQAIGTLQQIRGSAVIARLMAREADAHAIHKERIHDESAHSEK</sequence>
<accession>A0ABU1T1E8</accession>
<evidence type="ECO:0000259" key="8">
    <source>
        <dbReference type="PROSITE" id="PS50893"/>
    </source>
</evidence>
<keyword evidence="11" id="KW-1185">Reference proteome</keyword>
<dbReference type="PROSITE" id="PS50929">
    <property type="entry name" value="ABC_TM1F"/>
    <property type="match status" value="1"/>
</dbReference>
<dbReference type="CDD" id="cd03228">
    <property type="entry name" value="ABCC_MRP_Like"/>
    <property type="match status" value="1"/>
</dbReference>
<evidence type="ECO:0000256" key="1">
    <source>
        <dbReference type="ARBA" id="ARBA00004651"/>
    </source>
</evidence>
<dbReference type="Proteomes" id="UP001266099">
    <property type="component" value="Unassembled WGS sequence"/>
</dbReference>
<dbReference type="PROSITE" id="PS50893">
    <property type="entry name" value="ABC_TRANSPORTER_2"/>
    <property type="match status" value="1"/>
</dbReference>
<comment type="subcellular location">
    <subcellularLocation>
        <location evidence="1">Cell membrane</location>
        <topology evidence="1">Multi-pass membrane protein</topology>
    </subcellularLocation>
</comment>
<evidence type="ECO:0000256" key="2">
    <source>
        <dbReference type="ARBA" id="ARBA00022692"/>
    </source>
</evidence>
<keyword evidence="5 7" id="KW-1133">Transmembrane helix</keyword>
<evidence type="ECO:0000256" key="5">
    <source>
        <dbReference type="ARBA" id="ARBA00022989"/>
    </source>
</evidence>